<keyword evidence="2" id="KW-1185">Reference proteome</keyword>
<protein>
    <recommendedName>
        <fullName evidence="3">GIY-YIG nuclease family protein</fullName>
    </recommendedName>
</protein>
<gene>
    <name evidence="1" type="ORF">GCM10022407_11840</name>
</gene>
<proteinExistence type="predicted"/>
<accession>A0ABP7PKL4</accession>
<dbReference type="EMBL" id="BAABDI010000005">
    <property type="protein sequence ID" value="GAA3967237.1"/>
    <property type="molecule type" value="Genomic_DNA"/>
</dbReference>
<evidence type="ECO:0000313" key="1">
    <source>
        <dbReference type="EMBL" id="GAA3967237.1"/>
    </source>
</evidence>
<evidence type="ECO:0000313" key="2">
    <source>
        <dbReference type="Proteomes" id="UP001501556"/>
    </source>
</evidence>
<reference evidence="2" key="1">
    <citation type="journal article" date="2019" name="Int. J. Syst. Evol. Microbiol.">
        <title>The Global Catalogue of Microorganisms (GCM) 10K type strain sequencing project: providing services to taxonomists for standard genome sequencing and annotation.</title>
        <authorList>
            <consortium name="The Broad Institute Genomics Platform"/>
            <consortium name="The Broad Institute Genome Sequencing Center for Infectious Disease"/>
            <person name="Wu L."/>
            <person name="Ma J."/>
        </authorList>
    </citation>
    <scope>NUCLEOTIDE SEQUENCE [LARGE SCALE GENOMIC DNA]</scope>
    <source>
        <strain evidence="2">JCM 17217</strain>
    </source>
</reference>
<sequence>MDITPKSQEILKTVMEKCGQVAKPLAHVARFGAKQVHTFIIDVDLLPEFPGESLRVHAAHSTVFDELADIKRPVVYVFEIVSAHSSKSVRDAAKSYKDKVLRAMPAFREESKVDYSSRVLYVGKVSTKSGFLARVYQHLGFWGAKKTQGMQLYHYARGLELKLELTVFEFEDDMADLLPILENTIAVHLRPLLGKHQ</sequence>
<evidence type="ECO:0008006" key="3">
    <source>
        <dbReference type="Google" id="ProtNLM"/>
    </source>
</evidence>
<comment type="caution">
    <text evidence="1">The sequence shown here is derived from an EMBL/GenBank/DDBJ whole genome shotgun (WGS) entry which is preliminary data.</text>
</comment>
<name>A0ABP7PKL4_9BACT</name>
<organism evidence="1 2">
    <name type="scientific">Hymenobacter antarcticus</name>
    <dbReference type="NCBI Taxonomy" id="486270"/>
    <lineage>
        <taxon>Bacteria</taxon>
        <taxon>Pseudomonadati</taxon>
        <taxon>Bacteroidota</taxon>
        <taxon>Cytophagia</taxon>
        <taxon>Cytophagales</taxon>
        <taxon>Hymenobacteraceae</taxon>
        <taxon>Hymenobacter</taxon>
    </lineage>
</organism>
<dbReference type="Proteomes" id="UP001501556">
    <property type="component" value="Unassembled WGS sequence"/>
</dbReference>